<dbReference type="Pfam" id="PF02627">
    <property type="entry name" value="CMD"/>
    <property type="match status" value="1"/>
</dbReference>
<dbReference type="RefSeq" id="WP_069326635.1">
    <property type="nucleotide sequence ID" value="NZ_MDER01000031.1"/>
</dbReference>
<sequence length="130" mass="14344">MSNERYTQGWNKLLEVDGEAGQRVIDSLASIAPDLGNYIIEFAFGDIYSRPTLTLQQRELITISSLITQGNCESQLNVHLHGSLNVGITPIEIIETMIHCSPYIGFPRVLNAIAVAKDVFAQRGIEITQA</sequence>
<dbReference type="GO" id="GO:0047575">
    <property type="term" value="F:4-carboxymuconolactone decarboxylase activity"/>
    <property type="evidence" value="ECO:0007669"/>
    <property type="project" value="UniProtKB-EC"/>
</dbReference>
<dbReference type="EMBL" id="MDER01000031">
    <property type="protein sequence ID" value="ODP29172.1"/>
    <property type="molecule type" value="Genomic_DNA"/>
</dbReference>
<dbReference type="PANTHER" id="PTHR33570">
    <property type="entry name" value="4-CARBOXYMUCONOLACTONE DECARBOXYLASE FAMILY PROTEIN"/>
    <property type="match status" value="1"/>
</dbReference>
<dbReference type="Proteomes" id="UP000094578">
    <property type="component" value="Unassembled WGS sequence"/>
</dbReference>
<evidence type="ECO:0000259" key="1">
    <source>
        <dbReference type="Pfam" id="PF02627"/>
    </source>
</evidence>
<name>A0A1E3L5R7_9BACL</name>
<proteinExistence type="predicted"/>
<organism evidence="2 3">
    <name type="scientific">Paenibacillus nuruki</name>
    <dbReference type="NCBI Taxonomy" id="1886670"/>
    <lineage>
        <taxon>Bacteria</taxon>
        <taxon>Bacillati</taxon>
        <taxon>Bacillota</taxon>
        <taxon>Bacilli</taxon>
        <taxon>Bacillales</taxon>
        <taxon>Paenibacillaceae</taxon>
        <taxon>Paenibacillus</taxon>
    </lineage>
</organism>
<gene>
    <name evidence="2" type="primary">pcaC</name>
    <name evidence="2" type="ORF">PTI45_01181</name>
</gene>
<accession>A0A1E3L5R7</accession>
<evidence type="ECO:0000313" key="2">
    <source>
        <dbReference type="EMBL" id="ODP29172.1"/>
    </source>
</evidence>
<keyword evidence="3" id="KW-1185">Reference proteome</keyword>
<keyword evidence="2" id="KW-0456">Lyase</keyword>
<dbReference type="InterPro" id="IPR029032">
    <property type="entry name" value="AhpD-like"/>
</dbReference>
<dbReference type="Gene3D" id="1.20.1290.10">
    <property type="entry name" value="AhpD-like"/>
    <property type="match status" value="1"/>
</dbReference>
<dbReference type="GO" id="GO:0051920">
    <property type="term" value="F:peroxiredoxin activity"/>
    <property type="evidence" value="ECO:0007669"/>
    <property type="project" value="InterPro"/>
</dbReference>
<dbReference type="SUPFAM" id="SSF69118">
    <property type="entry name" value="AhpD-like"/>
    <property type="match status" value="1"/>
</dbReference>
<feature type="domain" description="Carboxymuconolactone decarboxylase-like" evidence="1">
    <location>
        <begin position="33"/>
        <end position="118"/>
    </location>
</feature>
<dbReference type="AlphaFoldDB" id="A0A1E3L5R7"/>
<protein>
    <submittedName>
        <fullName evidence="2">4-carboxymuconolactone decarboxylase</fullName>
        <ecNumber evidence="2">4.1.1.44</ecNumber>
    </submittedName>
</protein>
<dbReference type="PANTHER" id="PTHR33570:SF10">
    <property type="entry name" value="GAMMA-CARBOXYMUCONOLACTONE DECARBOXYLASE"/>
    <property type="match status" value="1"/>
</dbReference>
<reference evidence="2 3" key="1">
    <citation type="submission" date="2016-08" db="EMBL/GenBank/DDBJ databases">
        <title>Genome sequencing of Paenibacillus sp. TI45-13ar, isolated from Korean traditional nuruk.</title>
        <authorList>
            <person name="Kim S.-J."/>
        </authorList>
    </citation>
    <scope>NUCLEOTIDE SEQUENCE [LARGE SCALE GENOMIC DNA]</scope>
    <source>
        <strain evidence="2 3">TI45-13ar</strain>
    </source>
</reference>
<evidence type="ECO:0000313" key="3">
    <source>
        <dbReference type="Proteomes" id="UP000094578"/>
    </source>
</evidence>
<comment type="caution">
    <text evidence="2">The sequence shown here is derived from an EMBL/GenBank/DDBJ whole genome shotgun (WGS) entry which is preliminary data.</text>
</comment>
<dbReference type="EC" id="4.1.1.44" evidence="2"/>
<dbReference type="STRING" id="1886670.PTI45_01181"/>
<dbReference type="InterPro" id="IPR052512">
    <property type="entry name" value="4CMD/NDH-1_regulator"/>
</dbReference>
<dbReference type="InterPro" id="IPR003779">
    <property type="entry name" value="CMD-like"/>
</dbReference>